<dbReference type="Gene3D" id="3.20.20.80">
    <property type="entry name" value="Glycosidases"/>
    <property type="match status" value="1"/>
</dbReference>
<accession>A0ABT1Y1D2</accession>
<evidence type="ECO:0000313" key="6">
    <source>
        <dbReference type="Proteomes" id="UP001524944"/>
    </source>
</evidence>
<dbReference type="CDD" id="cd02874">
    <property type="entry name" value="GH18_CFLE_spore_hydrolase"/>
    <property type="match status" value="1"/>
</dbReference>
<dbReference type="PROSITE" id="PS51782">
    <property type="entry name" value="LYSM"/>
    <property type="match status" value="4"/>
</dbReference>
<dbReference type="Pfam" id="PF00704">
    <property type="entry name" value="Glyco_hydro_18"/>
    <property type="match status" value="1"/>
</dbReference>
<feature type="domain" description="LysM" evidence="3">
    <location>
        <begin position="133"/>
        <end position="177"/>
    </location>
</feature>
<dbReference type="CDD" id="cd00118">
    <property type="entry name" value="LysM"/>
    <property type="match status" value="4"/>
</dbReference>
<dbReference type="SMART" id="SM00636">
    <property type="entry name" value="Glyco_18"/>
    <property type="match status" value="1"/>
</dbReference>
<keyword evidence="6" id="KW-1185">Reference proteome</keyword>
<dbReference type="InterPro" id="IPR041704">
    <property type="entry name" value="CFLE_GH18"/>
</dbReference>
<feature type="domain" description="LysM" evidence="3">
    <location>
        <begin position="196"/>
        <end position="240"/>
    </location>
</feature>
<comment type="caution">
    <text evidence="5">The sequence shown here is derived from an EMBL/GenBank/DDBJ whole genome shotgun (WGS) entry which is preliminary data.</text>
</comment>
<dbReference type="SUPFAM" id="SSF54106">
    <property type="entry name" value="LysM domain"/>
    <property type="match status" value="4"/>
</dbReference>
<sequence length="564" mass="63055">MKFYLVQPGDTLNKIASLYGVAEEEILQANDLEKPDLIQAHQMILIPKSAKNCPFLQQKMVVEIERDGVIATDKCVRSPNGTYTYTVQRGDTLYKIAQRFGTTVATLAALNYIANPNVISPGQVLILPQADTTIYTVKPGDTLYLIAQRFNTTTQSLVQLNNLTNPNLIYPGQVLQVPRGMPAPVPPSPPAPGPTEEYEVRPGDTLYLIAQRFNTTVETLARLNNMANPALIYPGTVILVPVTPSEPGPEPPFLESLWFYVHSPAAWRSLQEHYQSISALVPFWYQITDEGEIIDGTNQQVLDFAKRNNLFVYGLFHNFNGVSFDTKLIDHVLSDAQLRETLIVNIVNLVEEKGLNGVNIDFEFISPENRDNLTLFMNNLYQRMHPQGYVVTIDVLAKESDNPTNRLSGVYDYRALGEAADQVIVLTQDEHYMSFPDPGPIASLPWVKRILDYTVSQIPAEKVKMAAPVYGYDWPIGAPGRLVTYPEVVSLAERYQAEIQFDTESASPYLDYTANGIAHQVWFENAMSFGMKLETAEQYGLGGFASWKLGDEDPAVWAVIEQHN</sequence>
<dbReference type="Pfam" id="PF01476">
    <property type="entry name" value="LysM"/>
    <property type="match status" value="4"/>
</dbReference>
<feature type="domain" description="LysM" evidence="3">
    <location>
        <begin position="2"/>
        <end position="46"/>
    </location>
</feature>
<dbReference type="SMART" id="SM00257">
    <property type="entry name" value="LysM"/>
    <property type="match status" value="4"/>
</dbReference>
<dbReference type="InterPro" id="IPR011583">
    <property type="entry name" value="Chitinase_II/V-like_cat"/>
</dbReference>
<feature type="domain" description="GH18" evidence="4">
    <location>
        <begin position="236"/>
        <end position="564"/>
    </location>
</feature>
<evidence type="ECO:0000256" key="1">
    <source>
        <dbReference type="ARBA" id="ARBA00022801"/>
    </source>
</evidence>
<protein>
    <submittedName>
        <fullName evidence="5">LysM peptidoglycan-binding domain-containing protein</fullName>
    </submittedName>
</protein>
<evidence type="ECO:0000259" key="3">
    <source>
        <dbReference type="PROSITE" id="PS51782"/>
    </source>
</evidence>
<keyword evidence="1" id="KW-0378">Hydrolase</keyword>
<evidence type="ECO:0000259" key="4">
    <source>
        <dbReference type="PROSITE" id="PS51910"/>
    </source>
</evidence>
<organism evidence="5 6">
    <name type="scientific">Dehalobacterium formicoaceticum</name>
    <dbReference type="NCBI Taxonomy" id="51515"/>
    <lineage>
        <taxon>Bacteria</taxon>
        <taxon>Bacillati</taxon>
        <taxon>Bacillota</taxon>
        <taxon>Clostridia</taxon>
        <taxon>Eubacteriales</taxon>
        <taxon>Peptococcaceae</taxon>
        <taxon>Dehalobacterium</taxon>
    </lineage>
</organism>
<dbReference type="InterPro" id="IPR036779">
    <property type="entry name" value="LysM_dom_sf"/>
</dbReference>
<proteinExistence type="predicted"/>
<dbReference type="Gene3D" id="3.10.50.10">
    <property type="match status" value="1"/>
</dbReference>
<name>A0ABT1Y1D2_9FIRM</name>
<dbReference type="EMBL" id="JANPWE010000001">
    <property type="protein sequence ID" value="MCR6544671.1"/>
    <property type="molecule type" value="Genomic_DNA"/>
</dbReference>
<dbReference type="PANTHER" id="PTHR33734">
    <property type="entry name" value="LYSM DOMAIN-CONTAINING GPI-ANCHORED PROTEIN 2"/>
    <property type="match status" value="1"/>
</dbReference>
<dbReference type="PANTHER" id="PTHR33734:SF22">
    <property type="entry name" value="MEMBRANE-BOUND LYTIC MUREIN TRANSGLYCOSYLASE D"/>
    <property type="match status" value="1"/>
</dbReference>
<dbReference type="RefSeq" id="WP_257912132.1">
    <property type="nucleotide sequence ID" value="NZ_JANPWE010000001.1"/>
</dbReference>
<evidence type="ECO:0000256" key="2">
    <source>
        <dbReference type="ARBA" id="ARBA00023295"/>
    </source>
</evidence>
<reference evidence="5 6" key="1">
    <citation type="submission" date="2022-08" db="EMBL/GenBank/DDBJ databases">
        <title>Proteogenomics of the novel Dehalobacterium formicoaceticum strain EZ94 highlights a key role of methyltransferases during anaerobic dichloromethane degradation.</title>
        <authorList>
            <person name="Wasmund K."/>
        </authorList>
    </citation>
    <scope>NUCLEOTIDE SEQUENCE [LARGE SCALE GENOMIC DNA]</scope>
    <source>
        <strain evidence="5 6">EZ94</strain>
    </source>
</reference>
<dbReference type="InterPro" id="IPR029070">
    <property type="entry name" value="Chitinase_insertion_sf"/>
</dbReference>
<dbReference type="InterPro" id="IPR017853">
    <property type="entry name" value="GH"/>
</dbReference>
<evidence type="ECO:0000313" key="5">
    <source>
        <dbReference type="EMBL" id="MCR6544671.1"/>
    </source>
</evidence>
<dbReference type="SUPFAM" id="SSF51445">
    <property type="entry name" value="(Trans)glycosidases"/>
    <property type="match status" value="1"/>
</dbReference>
<dbReference type="PROSITE" id="PS51910">
    <property type="entry name" value="GH18_2"/>
    <property type="match status" value="1"/>
</dbReference>
<feature type="domain" description="LysM" evidence="3">
    <location>
        <begin position="83"/>
        <end position="127"/>
    </location>
</feature>
<gene>
    <name evidence="5" type="ORF">NVS47_03930</name>
</gene>
<dbReference type="Gene3D" id="3.10.350.10">
    <property type="entry name" value="LysM domain"/>
    <property type="match status" value="4"/>
</dbReference>
<keyword evidence="2" id="KW-0326">Glycosidase</keyword>
<dbReference type="InterPro" id="IPR001223">
    <property type="entry name" value="Glyco_hydro18_cat"/>
</dbReference>
<dbReference type="InterPro" id="IPR018392">
    <property type="entry name" value="LysM"/>
</dbReference>
<dbReference type="Proteomes" id="UP001524944">
    <property type="component" value="Unassembled WGS sequence"/>
</dbReference>